<dbReference type="InterPro" id="IPR009080">
    <property type="entry name" value="tRNAsynth_Ia_anticodon-bd"/>
</dbReference>
<gene>
    <name evidence="12" type="ORF">RF55_2706</name>
</gene>
<dbReference type="OrthoDB" id="24670at2759"/>
<evidence type="ECO:0000256" key="3">
    <source>
        <dbReference type="ARBA" id="ARBA00022741"/>
    </source>
</evidence>
<dbReference type="InterPro" id="IPR014729">
    <property type="entry name" value="Rossmann-like_a/b/a_fold"/>
</dbReference>
<comment type="similarity">
    <text evidence="10">Belongs to the class-I aminoacyl-tRNA synthetase family.</text>
</comment>
<dbReference type="Gene3D" id="2.170.220.10">
    <property type="match status" value="1"/>
</dbReference>
<dbReference type="EC" id="6.1.1.10" evidence="1"/>
<dbReference type="GO" id="GO:0006431">
    <property type="term" value="P:methionyl-tRNA aminoacylation"/>
    <property type="evidence" value="ECO:0007669"/>
    <property type="project" value="InterPro"/>
</dbReference>
<dbReference type="Gene3D" id="1.10.730.10">
    <property type="entry name" value="Isoleucyl-tRNA Synthetase, Domain 1"/>
    <property type="match status" value="1"/>
</dbReference>
<evidence type="ECO:0000256" key="1">
    <source>
        <dbReference type="ARBA" id="ARBA00012838"/>
    </source>
</evidence>
<reference evidence="12 13" key="1">
    <citation type="submission" date="2015-04" db="EMBL/GenBank/DDBJ databases">
        <title>Lasius niger genome sequencing.</title>
        <authorList>
            <person name="Konorov E.A."/>
            <person name="Nikitin M.A."/>
            <person name="Kirill M.V."/>
            <person name="Chang P."/>
        </authorList>
    </citation>
    <scope>NUCLEOTIDE SEQUENCE [LARGE SCALE GENOMIC DNA]</scope>
    <source>
        <tissue evidence="12">Whole</tissue>
    </source>
</reference>
<dbReference type="EMBL" id="LBMM01001069">
    <property type="protein sequence ID" value="KMQ96984.1"/>
    <property type="molecule type" value="Genomic_DNA"/>
</dbReference>
<dbReference type="InterPro" id="IPR023457">
    <property type="entry name" value="Met-tRNA_synth_2"/>
</dbReference>
<dbReference type="GO" id="GO:0004825">
    <property type="term" value="F:methionine-tRNA ligase activity"/>
    <property type="evidence" value="ECO:0007669"/>
    <property type="project" value="UniProtKB-EC"/>
</dbReference>
<evidence type="ECO:0000256" key="4">
    <source>
        <dbReference type="ARBA" id="ARBA00022840"/>
    </source>
</evidence>
<organism evidence="12 13">
    <name type="scientific">Lasius niger</name>
    <name type="common">Black garden ant</name>
    <dbReference type="NCBI Taxonomy" id="67767"/>
    <lineage>
        <taxon>Eukaryota</taxon>
        <taxon>Metazoa</taxon>
        <taxon>Ecdysozoa</taxon>
        <taxon>Arthropoda</taxon>
        <taxon>Hexapoda</taxon>
        <taxon>Insecta</taxon>
        <taxon>Pterygota</taxon>
        <taxon>Neoptera</taxon>
        <taxon>Endopterygota</taxon>
        <taxon>Hymenoptera</taxon>
        <taxon>Apocrita</taxon>
        <taxon>Aculeata</taxon>
        <taxon>Formicoidea</taxon>
        <taxon>Formicidae</taxon>
        <taxon>Formicinae</taxon>
        <taxon>Lasius</taxon>
        <taxon>Lasius</taxon>
    </lineage>
</organism>
<dbReference type="Pfam" id="PF06644">
    <property type="entry name" value="ATP11"/>
    <property type="match status" value="1"/>
</dbReference>
<dbReference type="Pfam" id="PF09334">
    <property type="entry name" value="tRNA-synt_1g"/>
    <property type="match status" value="1"/>
</dbReference>
<evidence type="ECO:0000256" key="9">
    <source>
        <dbReference type="ARBA" id="ARBA00047364"/>
    </source>
</evidence>
<evidence type="ECO:0000259" key="11">
    <source>
        <dbReference type="Pfam" id="PF09334"/>
    </source>
</evidence>
<evidence type="ECO:0000256" key="2">
    <source>
        <dbReference type="ARBA" id="ARBA00022598"/>
    </source>
</evidence>
<evidence type="ECO:0000256" key="8">
    <source>
        <dbReference type="ARBA" id="ARBA00030331"/>
    </source>
</evidence>
<proteinExistence type="inferred from homology"/>
<dbReference type="Proteomes" id="UP000036403">
    <property type="component" value="Unassembled WGS sequence"/>
</dbReference>
<dbReference type="InterPro" id="IPR033911">
    <property type="entry name" value="MetRS_core"/>
</dbReference>
<dbReference type="FunFam" id="2.170.220.10:FF:000001">
    <property type="entry name" value="methionine--tRNA ligase, mitochondrial"/>
    <property type="match status" value="1"/>
</dbReference>
<evidence type="ECO:0000256" key="6">
    <source>
        <dbReference type="ARBA" id="ARBA00023146"/>
    </source>
</evidence>
<dbReference type="PaxDb" id="67767-A0A0J7L3I8"/>
<dbReference type="GO" id="GO:0005524">
    <property type="term" value="F:ATP binding"/>
    <property type="evidence" value="ECO:0007669"/>
    <property type="project" value="UniProtKB-KW"/>
</dbReference>
<comment type="caution">
    <text evidence="12">The sequence shown here is derived from an EMBL/GenBank/DDBJ whole genome shotgun (WGS) entry which is preliminary data.</text>
</comment>
<evidence type="ECO:0000256" key="7">
    <source>
        <dbReference type="ARBA" id="ARBA00026124"/>
    </source>
</evidence>
<evidence type="ECO:0000313" key="12">
    <source>
        <dbReference type="EMBL" id="KMQ96984.1"/>
    </source>
</evidence>
<dbReference type="SUPFAM" id="SSF47323">
    <property type="entry name" value="Anticodon-binding domain of a subclass of class I aminoacyl-tRNA synthetases"/>
    <property type="match status" value="1"/>
</dbReference>
<protein>
    <recommendedName>
        <fullName evidence="7">Methionine--tRNA ligase, mitochondrial</fullName>
        <ecNumber evidence="1">6.1.1.10</ecNumber>
    </recommendedName>
    <alternativeName>
        <fullName evidence="8">Mitochondrial methionyl-tRNA synthetase</fullName>
    </alternativeName>
</protein>
<evidence type="ECO:0000256" key="5">
    <source>
        <dbReference type="ARBA" id="ARBA00022917"/>
    </source>
</evidence>
<evidence type="ECO:0000313" key="13">
    <source>
        <dbReference type="Proteomes" id="UP000036403"/>
    </source>
</evidence>
<dbReference type="CDD" id="cd00814">
    <property type="entry name" value="MetRS_core"/>
    <property type="match status" value="1"/>
</dbReference>
<dbReference type="PANTHER" id="PTHR43326:SF1">
    <property type="entry name" value="METHIONINE--TRNA LIGASE, MITOCHONDRIAL"/>
    <property type="match status" value="1"/>
</dbReference>
<evidence type="ECO:0000256" key="10">
    <source>
        <dbReference type="RuleBase" id="RU363039"/>
    </source>
</evidence>
<sequence length="729" mass="84637">MASVLLRNVARVRLGGRLRDIRITARTSDERYIMTSRARLEKVLEELQKNPYYDKYAGKIAKLQQTSPDEFLQRVEQQEKAREKKEKQAAKLYQTEAKPILEPGMQAQEAQLNNIMKVDMIKDKTKEEIIEIWKEYHKQKDCICGSMTPEQYDMMFERGKQYPTFLLPLPRENGYEFIMCQFYGSEIHMTPLLCQTRDIKLSAFQIGNISIPVQKRPHIGHLYSAVLADAVARYNTMLGHKTFLTTGTDEHGNKIKAAAAAAGLPNLEYCTNISQQFRDMCDRFEVDYSRFIRTTEKQHYDAVHHFWKRLEKRGHIYLGKYSGWYCVSDEAFLSDAELMEQRDPTGKIIKVSAQSGNTVEWTEEENYKFRLSAFQDDLKYWLKDENVIRPALYHQILSEWIEEGTCLQDLSITRIRNKVPWAMPSPCDESHSIYVWMDALINYLTALGYPDESFKEFWPPTIQVIGKDILKFHGVYWPAFLIAAGLEPPKTLLCHAHWTVDHQKMSKSKGNVISPFKAANDYSEDGLRYFILREAVPQNDANYSSKKIVNVLNSELADTLGNLVNRCAGKTINPSKEFPDPAKYWKVLQSQVADETREALESVSRRARESYEEYNLHHVVDVVMSTLHCANRMIDYHEPWQLRKQVDDADSIRELKAVISLALESSRIAALILYPITPRLSSNLLDFLNIPRENRTWTDTVPEFFNNNGVKQRYIERNNVILFKKIRSQ</sequence>
<comment type="catalytic activity">
    <reaction evidence="9">
        <text>tRNA(Met) + L-methionine + ATP = L-methionyl-tRNA(Met) + AMP + diphosphate</text>
        <dbReference type="Rhea" id="RHEA:13481"/>
        <dbReference type="Rhea" id="RHEA-COMP:9667"/>
        <dbReference type="Rhea" id="RHEA-COMP:9698"/>
        <dbReference type="ChEBI" id="CHEBI:30616"/>
        <dbReference type="ChEBI" id="CHEBI:33019"/>
        <dbReference type="ChEBI" id="CHEBI:57844"/>
        <dbReference type="ChEBI" id="CHEBI:78442"/>
        <dbReference type="ChEBI" id="CHEBI:78530"/>
        <dbReference type="ChEBI" id="CHEBI:456215"/>
        <dbReference type="EC" id="6.1.1.10"/>
    </reaction>
</comment>
<feature type="domain" description="Methionyl/Leucyl tRNA synthetase" evidence="11">
    <location>
        <begin position="214"/>
        <end position="567"/>
    </location>
</feature>
<dbReference type="NCBIfam" id="TIGR00398">
    <property type="entry name" value="metG"/>
    <property type="match status" value="1"/>
</dbReference>
<keyword evidence="5 10" id="KW-0648">Protein biosynthesis</keyword>
<accession>A0A0J7L3I8</accession>
<keyword evidence="4 10" id="KW-0067">ATP-binding</keyword>
<dbReference type="GO" id="GO:0065003">
    <property type="term" value="P:protein-containing complex assembly"/>
    <property type="evidence" value="ECO:0007669"/>
    <property type="project" value="InterPro"/>
</dbReference>
<dbReference type="InterPro" id="IPR015413">
    <property type="entry name" value="Methionyl/Leucyl_tRNA_Synth"/>
</dbReference>
<dbReference type="InterPro" id="IPR010591">
    <property type="entry name" value="ATP11"/>
</dbReference>
<keyword evidence="3 10" id="KW-0547">Nucleotide-binding</keyword>
<keyword evidence="13" id="KW-1185">Reference proteome</keyword>
<dbReference type="STRING" id="67767.A0A0J7L3I8"/>
<dbReference type="PANTHER" id="PTHR43326">
    <property type="entry name" value="METHIONYL-TRNA SYNTHETASE"/>
    <property type="match status" value="1"/>
</dbReference>
<dbReference type="Gene3D" id="3.40.50.620">
    <property type="entry name" value="HUPs"/>
    <property type="match status" value="1"/>
</dbReference>
<dbReference type="InterPro" id="IPR014758">
    <property type="entry name" value="Met-tRNA_synth"/>
</dbReference>
<name>A0A0J7L3I8_LASNI</name>
<dbReference type="GO" id="GO:0005739">
    <property type="term" value="C:mitochondrion"/>
    <property type="evidence" value="ECO:0007669"/>
    <property type="project" value="InterPro"/>
</dbReference>
<dbReference type="PRINTS" id="PR01041">
    <property type="entry name" value="TRNASYNTHMET"/>
</dbReference>
<dbReference type="SUPFAM" id="SSF52374">
    <property type="entry name" value="Nucleotidylyl transferase"/>
    <property type="match status" value="1"/>
</dbReference>
<keyword evidence="2 10" id="KW-0436">Ligase</keyword>
<keyword evidence="6 10" id="KW-0030">Aminoacyl-tRNA synthetase</keyword>
<dbReference type="AlphaFoldDB" id="A0A0J7L3I8"/>